<comment type="caution">
    <text evidence="2">The sequence shown here is derived from an EMBL/GenBank/DDBJ whole genome shotgun (WGS) entry which is preliminary data.</text>
</comment>
<evidence type="ECO:0000313" key="2">
    <source>
        <dbReference type="EMBL" id="KAK6329627.1"/>
    </source>
</evidence>
<name>A0AAV9TVM1_9PEZI</name>
<organism evidence="2 3">
    <name type="scientific">Orbilia blumenaviensis</name>
    <dbReference type="NCBI Taxonomy" id="1796055"/>
    <lineage>
        <taxon>Eukaryota</taxon>
        <taxon>Fungi</taxon>
        <taxon>Dikarya</taxon>
        <taxon>Ascomycota</taxon>
        <taxon>Pezizomycotina</taxon>
        <taxon>Orbiliomycetes</taxon>
        <taxon>Orbiliales</taxon>
        <taxon>Orbiliaceae</taxon>
        <taxon>Orbilia</taxon>
    </lineage>
</organism>
<evidence type="ECO:0008006" key="4">
    <source>
        <dbReference type="Google" id="ProtNLM"/>
    </source>
</evidence>
<dbReference type="Proteomes" id="UP001373714">
    <property type="component" value="Unassembled WGS sequence"/>
</dbReference>
<proteinExistence type="predicted"/>
<evidence type="ECO:0000313" key="3">
    <source>
        <dbReference type="Proteomes" id="UP001373714"/>
    </source>
</evidence>
<keyword evidence="1" id="KW-0472">Membrane</keyword>
<feature type="transmembrane region" description="Helical" evidence="1">
    <location>
        <begin position="329"/>
        <end position="347"/>
    </location>
</feature>
<feature type="transmembrane region" description="Helical" evidence="1">
    <location>
        <begin position="153"/>
        <end position="171"/>
    </location>
</feature>
<feature type="transmembrane region" description="Helical" evidence="1">
    <location>
        <begin position="47"/>
        <end position="68"/>
    </location>
</feature>
<keyword evidence="1" id="KW-1133">Transmembrane helix</keyword>
<reference evidence="2 3" key="1">
    <citation type="submission" date="2019-10" db="EMBL/GenBank/DDBJ databases">
        <authorList>
            <person name="Palmer J.M."/>
        </authorList>
    </citation>
    <scope>NUCLEOTIDE SEQUENCE [LARGE SCALE GENOMIC DNA]</scope>
    <source>
        <strain evidence="2 3">TWF730</strain>
    </source>
</reference>
<accession>A0AAV9TVM1</accession>
<keyword evidence="1" id="KW-0812">Transmembrane</keyword>
<feature type="transmembrane region" description="Helical" evidence="1">
    <location>
        <begin position="191"/>
        <end position="212"/>
    </location>
</feature>
<gene>
    <name evidence="2" type="ORF">TWF730_006175</name>
</gene>
<feature type="transmembrane region" description="Helical" evidence="1">
    <location>
        <begin position="80"/>
        <end position="101"/>
    </location>
</feature>
<feature type="transmembrane region" description="Helical" evidence="1">
    <location>
        <begin position="286"/>
        <end position="309"/>
    </location>
</feature>
<sequence length="366" mass="41245">MFGKFFAHAYNPCYEEFGAEFAKDRKICIQIVNCTLGNISEERKASIASTGVFLGFVPTLITFVGPSIRGISILSTERPILALLCAVGTTGFGFSKPFLLFNVRRTMQKFQNEEPHSAGAAQYSDLQDRYFSFMTDRDPARGMVKRTNIFLKYFQYFLGIGAVVNTVHNSYQIGLQTALAWNCSLSHFLPSMYTSFSFPIYLLVSVPLWWGLGYFKGTSPSTTVALPTEGSIKGFEEETQNLIRNETMGTHEGIRAWFKRRLRREITLSYAATPTQYDLVSKELKWYVVVVGVASGWVADATILAQYFLGTVILSNVLFVRLDDAVIIALRYCISAMVCRFIVAMELEGMKQAFRIEMDKRKAAKK</sequence>
<protein>
    <recommendedName>
        <fullName evidence="4">ABC transmembrane type-1 domain-containing protein</fullName>
    </recommendedName>
</protein>
<dbReference type="EMBL" id="JAVHNS010000022">
    <property type="protein sequence ID" value="KAK6329627.1"/>
    <property type="molecule type" value="Genomic_DNA"/>
</dbReference>
<dbReference type="AlphaFoldDB" id="A0AAV9TVM1"/>
<keyword evidence="3" id="KW-1185">Reference proteome</keyword>
<evidence type="ECO:0000256" key="1">
    <source>
        <dbReference type="SAM" id="Phobius"/>
    </source>
</evidence>